<sequence length="789" mass="87601">MKCHSLLLFALLPIVTQASGRDTDNQVLAQYETLGQCFFYLGYKRKGDDEVEHCDTCTNTEKSSRPCVGWCKKQGKSADTGCHSLMPTLEETDPAFQKFDDDGFLHNIGKCFCTEDLKPILDPIINAIADALQKLGDILEKICEGLLETVKQVVDVGITAIPGGSAVKAVSWGVRAAKTLVENGKTAEDMFGNWVGPVCGDASFKGFDIATAFQQFSEAPDSMGTSTGCFNKKGCKRLPPKKDPPKAPKKPDDPPEKPTTNVPEKPVPTDKPTNTDNKPTATDKMSPIVSNNKPPGTDKPTATYKQPPTTTENSPATTTTNNPTSTSTKSDSDDCKINKRAADDNFVPKQKLGDAEQSLDCKAKPRTMHITETKQPIGSFRVIHPQTCPRKFAQACYHYSSVMRIHAATKSMTEFACAETRSGYRDYKDLKADALAQWGSTAIVKRAAKHQHYWPWAQGWIPRAGEDRDQGECQRDEWPPAYFWPGDVYAKRNNMESAAQPQGTQWGAGAIFNRFCWTHDAMRTRNSQETFENRNNVETVGRPDVKAAKKGANGIMTITTVVSVNTRHAIFKFEDWDNLPVDNVWYGLRDNPCWPSDLAKDDPGWALLTNDEFYETQHQNLKQFRELYTKPPPLQDLKDALLKRGGSPRIHSARLKRTSTKTKSFISRPGSCITSPTTTWLNDTEDEPGNHPLIEKRREKIDMINIKKMTIEDVHRTEDEDLEHMDDAQVDAWMDRYIELLRKQSETSSNTSPPVSDAQPTPAGQADPTPAAASVGSLGFGELPQPTTS</sequence>
<feature type="region of interest" description="Disordered" evidence="1">
    <location>
        <begin position="230"/>
        <end position="335"/>
    </location>
</feature>
<keyword evidence="4" id="KW-1185">Reference proteome</keyword>
<organism evidence="3 4">
    <name type="scientific">Apiospora rasikravindrae</name>
    <dbReference type="NCBI Taxonomy" id="990691"/>
    <lineage>
        <taxon>Eukaryota</taxon>
        <taxon>Fungi</taxon>
        <taxon>Dikarya</taxon>
        <taxon>Ascomycota</taxon>
        <taxon>Pezizomycotina</taxon>
        <taxon>Sordariomycetes</taxon>
        <taxon>Xylariomycetidae</taxon>
        <taxon>Amphisphaeriales</taxon>
        <taxon>Apiosporaceae</taxon>
        <taxon>Apiospora</taxon>
    </lineage>
</organism>
<dbReference type="Proteomes" id="UP001444661">
    <property type="component" value="Unassembled WGS sequence"/>
</dbReference>
<evidence type="ECO:0000313" key="4">
    <source>
        <dbReference type="Proteomes" id="UP001444661"/>
    </source>
</evidence>
<evidence type="ECO:0000256" key="2">
    <source>
        <dbReference type="SAM" id="SignalP"/>
    </source>
</evidence>
<dbReference type="EMBL" id="JAQQWK010000006">
    <property type="protein sequence ID" value="KAK8038483.1"/>
    <property type="molecule type" value="Genomic_DNA"/>
</dbReference>
<name>A0ABR1SVZ1_9PEZI</name>
<comment type="caution">
    <text evidence="3">The sequence shown here is derived from an EMBL/GenBank/DDBJ whole genome shotgun (WGS) entry which is preliminary data.</text>
</comment>
<feature type="region of interest" description="Disordered" evidence="1">
    <location>
        <begin position="744"/>
        <end position="789"/>
    </location>
</feature>
<feature type="compositionally biased region" description="Basic and acidic residues" evidence="1">
    <location>
        <begin position="240"/>
        <end position="256"/>
    </location>
</feature>
<evidence type="ECO:0000256" key="1">
    <source>
        <dbReference type="SAM" id="MobiDB-lite"/>
    </source>
</evidence>
<accession>A0ABR1SVZ1</accession>
<keyword evidence="2" id="KW-0732">Signal</keyword>
<feature type="compositionally biased region" description="Polar residues" evidence="1">
    <location>
        <begin position="271"/>
        <end position="280"/>
    </location>
</feature>
<feature type="signal peptide" evidence="2">
    <location>
        <begin position="1"/>
        <end position="18"/>
    </location>
</feature>
<feature type="chain" id="PRO_5045476726" evidence="2">
    <location>
        <begin position="19"/>
        <end position="789"/>
    </location>
</feature>
<reference evidence="3 4" key="1">
    <citation type="submission" date="2023-01" db="EMBL/GenBank/DDBJ databases">
        <title>Analysis of 21 Apiospora genomes using comparative genomics revels a genus with tremendous synthesis potential of carbohydrate active enzymes and secondary metabolites.</title>
        <authorList>
            <person name="Sorensen T."/>
        </authorList>
    </citation>
    <scope>NUCLEOTIDE SEQUENCE [LARGE SCALE GENOMIC DNA]</scope>
    <source>
        <strain evidence="3 4">CBS 33761</strain>
    </source>
</reference>
<evidence type="ECO:0000313" key="3">
    <source>
        <dbReference type="EMBL" id="KAK8038483.1"/>
    </source>
</evidence>
<protein>
    <submittedName>
        <fullName evidence="3">Uncharacterized protein</fullName>
    </submittedName>
</protein>
<feature type="compositionally biased region" description="Low complexity" evidence="1">
    <location>
        <begin position="307"/>
        <end position="328"/>
    </location>
</feature>
<gene>
    <name evidence="3" type="ORF">PG993_006894</name>
</gene>
<proteinExistence type="predicted"/>